<evidence type="ECO:0000313" key="2">
    <source>
        <dbReference type="Proteomes" id="UP000319555"/>
    </source>
</evidence>
<proteinExistence type="predicted"/>
<dbReference type="AlphaFoldDB" id="A0A521FIF0"/>
<organism evidence="1 2">
    <name type="scientific">Ruegeria faecimaris</name>
    <dbReference type="NCBI Taxonomy" id="686389"/>
    <lineage>
        <taxon>Bacteria</taxon>
        <taxon>Pseudomonadati</taxon>
        <taxon>Pseudomonadota</taxon>
        <taxon>Alphaproteobacteria</taxon>
        <taxon>Rhodobacterales</taxon>
        <taxon>Roseobacteraceae</taxon>
        <taxon>Ruegeria</taxon>
    </lineage>
</organism>
<gene>
    <name evidence="1" type="ORF">SAMN06265380_1265</name>
</gene>
<evidence type="ECO:0000313" key="1">
    <source>
        <dbReference type="EMBL" id="SMO95896.1"/>
    </source>
</evidence>
<name>A0A521FIF0_9RHOB</name>
<sequence>MIYEGPELARNAANHTALSPVSILKRVERVHPKQPTRK</sequence>
<reference evidence="1 2" key="1">
    <citation type="submission" date="2017-05" db="EMBL/GenBank/DDBJ databases">
        <authorList>
            <person name="Varghese N."/>
            <person name="Submissions S."/>
        </authorList>
    </citation>
    <scope>NUCLEOTIDE SEQUENCE [LARGE SCALE GENOMIC DNA]</scope>
    <source>
        <strain evidence="1 2">DSM 28009</strain>
    </source>
</reference>
<keyword evidence="2" id="KW-1185">Reference proteome</keyword>
<accession>A0A521FIF0</accession>
<dbReference type="EMBL" id="FXTE01000026">
    <property type="protein sequence ID" value="SMO95896.1"/>
    <property type="molecule type" value="Genomic_DNA"/>
</dbReference>
<dbReference type="Proteomes" id="UP000319555">
    <property type="component" value="Unassembled WGS sequence"/>
</dbReference>
<protein>
    <submittedName>
        <fullName evidence="1">Uncharacterized protein</fullName>
    </submittedName>
</protein>